<dbReference type="Gene3D" id="3.40.50.10900">
    <property type="entry name" value="PAC-like subunit"/>
    <property type="match status" value="1"/>
</dbReference>
<evidence type="ECO:0000256" key="6">
    <source>
        <dbReference type="ARBA" id="ARBA00025745"/>
    </source>
</evidence>
<comment type="subcellular location">
    <subcellularLocation>
        <location evidence="1">Nucleus</location>
    </subcellularLocation>
</comment>
<evidence type="ECO:0000256" key="1">
    <source>
        <dbReference type="ARBA" id="ARBA00004123"/>
    </source>
</evidence>
<evidence type="ECO:0000256" key="4">
    <source>
        <dbReference type="ARBA" id="ARBA00023186"/>
    </source>
</evidence>
<dbReference type="Pfam" id="PF09754">
    <property type="entry name" value="PAC2"/>
    <property type="match status" value="1"/>
</dbReference>
<dbReference type="InterPro" id="IPR016562">
    <property type="entry name" value="Proteasome_assmbl_chp_2_euk"/>
</dbReference>
<evidence type="ECO:0000256" key="7">
    <source>
        <dbReference type="ARBA" id="ARBA00054951"/>
    </source>
</evidence>
<name>A0A8T2JF75_9PIPI</name>
<dbReference type="GO" id="GO:0043248">
    <property type="term" value="P:proteasome assembly"/>
    <property type="evidence" value="ECO:0007669"/>
    <property type="project" value="TreeGrafter"/>
</dbReference>
<comment type="subunit">
    <text evidence="10">Forms a heterodimer with psmg1.</text>
</comment>
<keyword evidence="3" id="KW-0597">Phosphoprotein</keyword>
<dbReference type="GO" id="GO:0005829">
    <property type="term" value="C:cytosol"/>
    <property type="evidence" value="ECO:0007669"/>
    <property type="project" value="TreeGrafter"/>
</dbReference>
<dbReference type="FunFam" id="3.40.50.10900:FF:000003">
    <property type="entry name" value="Proteasome assembly chaperone 2"/>
    <property type="match status" value="1"/>
</dbReference>
<comment type="subunit">
    <text evidence="9">Forms a heterodimer with PSMG1. The PSMG1-PSMG2 heterodimer interacts directly with the PSMA5 and PSMA7 proteasome alpha subunits.</text>
</comment>
<evidence type="ECO:0000256" key="11">
    <source>
        <dbReference type="PIRNR" id="PIRNR010044"/>
    </source>
</evidence>
<comment type="function">
    <text evidence="7">Chaperone protein which promotes assembly of the 20S proteasome as part of a heterodimer with PSMG1. The PSMG1-PSMG2 heterodimer binds to the PSMA5 and PSMA7 proteasome subunits, promotes assembly of the proteasome alpha subunits into the heteroheptameric alpha ring and prevents alpha ring dimerization.</text>
</comment>
<reference evidence="12" key="1">
    <citation type="thesis" date="2020" institute="ProQuest LLC" country="789 East Eisenhower Parkway, Ann Arbor, MI, USA">
        <title>Comparative Genomics and Chromosome Evolution.</title>
        <authorList>
            <person name="Mudd A.B."/>
        </authorList>
    </citation>
    <scope>NUCLEOTIDE SEQUENCE</scope>
    <source>
        <strain evidence="12">Female2</strain>
        <tissue evidence="12">Blood</tissue>
    </source>
</reference>
<evidence type="ECO:0000256" key="10">
    <source>
        <dbReference type="ARBA" id="ARBA00065358"/>
    </source>
</evidence>
<dbReference type="InterPro" id="IPR038389">
    <property type="entry name" value="PSMG2_sf"/>
</dbReference>
<comment type="caution">
    <text evidence="12">The sequence shown here is derived from an EMBL/GenBank/DDBJ whole genome shotgun (WGS) entry which is preliminary data.</text>
</comment>
<dbReference type="GO" id="GO:0005634">
    <property type="term" value="C:nucleus"/>
    <property type="evidence" value="ECO:0007669"/>
    <property type="project" value="UniProtKB-SubCell"/>
</dbReference>
<dbReference type="InterPro" id="IPR019151">
    <property type="entry name" value="Proteasome_assmbl_chaperone_2"/>
</dbReference>
<comment type="function">
    <text evidence="8">Chaperone protein which promotes assembly of the 20S proteasome as part of a heterodimer with psmg1.</text>
</comment>
<dbReference type="PANTHER" id="PTHR12970:SF1">
    <property type="entry name" value="PROTEASOME ASSEMBLY CHAPERONE 2"/>
    <property type="match status" value="1"/>
</dbReference>
<evidence type="ECO:0000256" key="2">
    <source>
        <dbReference type="ARBA" id="ARBA00019186"/>
    </source>
</evidence>
<evidence type="ECO:0000256" key="3">
    <source>
        <dbReference type="ARBA" id="ARBA00022553"/>
    </source>
</evidence>
<evidence type="ECO:0000256" key="5">
    <source>
        <dbReference type="ARBA" id="ARBA00023242"/>
    </source>
</evidence>
<comment type="similarity">
    <text evidence="6 11">Belongs to the PSMG2 family.</text>
</comment>
<keyword evidence="4 11" id="KW-0143">Chaperone</keyword>
<dbReference type="FunFam" id="3.40.50.10900:FF:000001">
    <property type="entry name" value="Proteasome assembly chaperone 2"/>
    <property type="match status" value="1"/>
</dbReference>
<evidence type="ECO:0000313" key="13">
    <source>
        <dbReference type="Proteomes" id="UP000812440"/>
    </source>
</evidence>
<keyword evidence="13" id="KW-1185">Reference proteome</keyword>
<evidence type="ECO:0000313" key="12">
    <source>
        <dbReference type="EMBL" id="KAG8442227.1"/>
    </source>
</evidence>
<sequence length="261" mass="29283">MFVPLGKEDVNLRDYNLLLPAISVGNVGQLAIDLIISTLNIPKVGYFYTDCLLPMVGNNPYATNQENAKELCTNAEVYALPSHKLAVLQLRSIVIKKKLKTICQALISWIKRSAFSKVILLSSCHAYQRDDTQLLGTPFRYLITPVFQKFTADVLRELGWKEMEKVSTYPGMNDNEKRLSIPGGGFTKALYEDCCLEEIHMAVVLKFCSEGDNMPDAFSLLNQVNEWLHLVEPSNGDSHPKWKAPSSWRLLFGSGLPPALF</sequence>
<keyword evidence="5" id="KW-0539">Nucleus</keyword>
<dbReference type="OrthoDB" id="10260712at2759"/>
<dbReference type="Proteomes" id="UP000812440">
    <property type="component" value="Chromosome 6"/>
</dbReference>
<gene>
    <name evidence="12" type="ORF">GDO86_011141</name>
</gene>
<accession>A0A8T2JF75</accession>
<evidence type="ECO:0000256" key="9">
    <source>
        <dbReference type="ARBA" id="ARBA00064809"/>
    </source>
</evidence>
<proteinExistence type="inferred from homology"/>
<dbReference type="PANTHER" id="PTHR12970">
    <property type="entry name" value="PROTEASOME ASSEMBLY CHAPERONE 2"/>
    <property type="match status" value="1"/>
</dbReference>
<evidence type="ECO:0000256" key="8">
    <source>
        <dbReference type="ARBA" id="ARBA00056162"/>
    </source>
</evidence>
<dbReference type="EMBL" id="JAACNH010000005">
    <property type="protein sequence ID" value="KAG8442227.1"/>
    <property type="molecule type" value="Genomic_DNA"/>
</dbReference>
<dbReference type="AlphaFoldDB" id="A0A8T2JF75"/>
<organism evidence="12 13">
    <name type="scientific">Hymenochirus boettgeri</name>
    <name type="common">Congo dwarf clawed frog</name>
    <dbReference type="NCBI Taxonomy" id="247094"/>
    <lineage>
        <taxon>Eukaryota</taxon>
        <taxon>Metazoa</taxon>
        <taxon>Chordata</taxon>
        <taxon>Craniata</taxon>
        <taxon>Vertebrata</taxon>
        <taxon>Euteleostomi</taxon>
        <taxon>Amphibia</taxon>
        <taxon>Batrachia</taxon>
        <taxon>Anura</taxon>
        <taxon>Pipoidea</taxon>
        <taxon>Pipidae</taxon>
        <taxon>Pipinae</taxon>
        <taxon>Hymenochirus</taxon>
    </lineage>
</organism>
<dbReference type="SUPFAM" id="SSF159659">
    <property type="entry name" value="Cgl1923-like"/>
    <property type="match status" value="1"/>
</dbReference>
<protein>
    <recommendedName>
        <fullName evidence="2 11">Proteasome assembly chaperone 2</fullName>
    </recommendedName>
</protein>
<dbReference type="PIRSF" id="PIRSF010044">
    <property type="entry name" value="UCP010044"/>
    <property type="match status" value="1"/>
</dbReference>